<feature type="active site" evidence="5">
    <location>
        <position position="371"/>
    </location>
</feature>
<dbReference type="VEuPathDB" id="FungiDB:TAPDE_000555"/>
<feature type="region of interest" description="Disordered" evidence="6">
    <location>
        <begin position="72"/>
        <end position="100"/>
    </location>
</feature>
<protein>
    <submittedName>
        <fullName evidence="8">Calpain-like protease PalBory</fullName>
    </submittedName>
</protein>
<dbReference type="InterPro" id="IPR051297">
    <property type="entry name" value="PalB/RIM13"/>
</dbReference>
<dbReference type="eggNOG" id="KOG0045">
    <property type="taxonomic scope" value="Eukaryota"/>
</dbReference>
<evidence type="ECO:0000256" key="2">
    <source>
        <dbReference type="ARBA" id="ARBA00022670"/>
    </source>
</evidence>
<gene>
    <name evidence="8" type="ORF">TAPDE_000555</name>
</gene>
<dbReference type="OrthoDB" id="167576at2759"/>
<dbReference type="PANTHER" id="PTHR46143:SF1">
    <property type="entry name" value="CALPAIN-7"/>
    <property type="match status" value="1"/>
</dbReference>
<sequence>MSDVIESARRHVQAATLASLEGDLERALSELIIASEEFVDGMQYVKNKEERKNLIIQFDECAEEAERIKARQKLPTTQHRSSKPGVLEKHNHDSAHSVLSRRGPVPCMQVRTKELRSPTKKEQMILLTSSKIDDRVFPVWNDASIASHLAINEPYADPAPLFGTDKDFVRGYERLSKVSDELTMSDTDMVLHTSLAQSVVNDCSLVVSLIVASQWTSRFRTRLLTSLLYPQNEQTEPVLSTQGKYMMRVELNGTTRQVVVDDYVPLSGAGDFRAILVFATNYPNVVWPAIVEKIFLKVSGPDFRGSNSASDLKLLIGWLPEEITFRHSTLDADMLWSRIHQPWMRGDVLITLGSGKLSVEEEEEYGIVTEHSYAVTGIHENTDGKFLTIQNPWNGESGAKHTKTIFDMDLTQVFYRFATIFLNWNPQLWPYKASVHAQTNESQFSITTHNVSHCPQYLLSNDSNTSIPIFLLLTRHKTSSISRKVYASLAIYDNAGERVLTDTLAIAKGHYHASYEFSLPISLPPGTQYTIVLSQRAPLPRESITLVACSKSASIRLEPLPESSLHRHVEEGEWTVESAGGPSPVPTFSRNPWFKITTTGDTKLTVVLESESAHSVGFAMTHSHARPLILTSRNMAGGSATHLGVTYAPSVVSATVSLRAGTFAMTCTTARPDQLGRFTLSLWSDRAVSVEAGRAIGAGRLRQVRKWYWSKTLTRQRFQLASERMNPVTIHLHGPRTATVLLELTDCRSAGADSRAEVVARSEGQGSVGVESVVLLRNHTYSLACQVSECHADVEFEVQVYSASVLELSRS</sequence>
<dbReference type="SUPFAM" id="SSF49758">
    <property type="entry name" value="Calpain large subunit, middle domain (domain III)"/>
    <property type="match status" value="2"/>
</dbReference>
<dbReference type="Proteomes" id="UP000013776">
    <property type="component" value="Unassembled WGS sequence"/>
</dbReference>
<dbReference type="EMBL" id="CAHR02000018">
    <property type="protein sequence ID" value="CCG80901.1"/>
    <property type="molecule type" value="Genomic_DNA"/>
</dbReference>
<dbReference type="GO" id="GO:0006508">
    <property type="term" value="P:proteolysis"/>
    <property type="evidence" value="ECO:0007669"/>
    <property type="project" value="UniProtKB-KW"/>
</dbReference>
<reference evidence="8 9" key="1">
    <citation type="journal article" date="2013" name="MBio">
        <title>Genome sequencing of the plant pathogen Taphrina deformans, the causal agent of peach leaf curl.</title>
        <authorList>
            <person name="Cisse O.H."/>
            <person name="Almeida J.M.G.C.F."/>
            <person name="Fonseca A."/>
            <person name="Kumar A.A."/>
            <person name="Salojaervi J."/>
            <person name="Overmyer K."/>
            <person name="Hauser P.M."/>
            <person name="Pagni M."/>
        </authorList>
    </citation>
    <scope>NUCLEOTIDE SEQUENCE [LARGE SCALE GENOMIC DNA]</scope>
    <source>
        <strain evidence="9">PYCC 5710 / ATCC 11124 / CBS 356.35 / IMI 108563 / JCM 9778 / NBRC 8474</strain>
    </source>
</reference>
<evidence type="ECO:0000256" key="3">
    <source>
        <dbReference type="ARBA" id="ARBA00022801"/>
    </source>
</evidence>
<keyword evidence="4 5" id="KW-0788">Thiol protease</keyword>
<dbReference type="SUPFAM" id="SSF54001">
    <property type="entry name" value="Cysteine proteinases"/>
    <property type="match status" value="1"/>
</dbReference>
<dbReference type="SMART" id="SM00230">
    <property type="entry name" value="CysPc"/>
    <property type="match status" value="1"/>
</dbReference>
<evidence type="ECO:0000313" key="8">
    <source>
        <dbReference type="EMBL" id="CCG80901.1"/>
    </source>
</evidence>
<comment type="caution">
    <text evidence="8">The sequence shown here is derived from an EMBL/GenBank/DDBJ whole genome shotgun (WGS) entry which is preliminary data.</text>
</comment>
<dbReference type="InterPro" id="IPR001300">
    <property type="entry name" value="Peptidase_C2_calpain_cat"/>
</dbReference>
<proteinExistence type="inferred from homology"/>
<feature type="compositionally biased region" description="Basic and acidic residues" evidence="6">
    <location>
        <begin position="86"/>
        <end position="95"/>
    </location>
</feature>
<comment type="similarity">
    <text evidence="1">Belongs to the peptidase C2 family. PalB/RIM13 subfamily.</text>
</comment>
<evidence type="ECO:0000256" key="1">
    <source>
        <dbReference type="ARBA" id="ARBA00010193"/>
    </source>
</evidence>
<dbReference type="GO" id="GO:0004198">
    <property type="term" value="F:calcium-dependent cysteine-type endopeptidase activity"/>
    <property type="evidence" value="ECO:0007669"/>
    <property type="project" value="InterPro"/>
</dbReference>
<evidence type="ECO:0000256" key="5">
    <source>
        <dbReference type="PROSITE-ProRule" id="PRU00239"/>
    </source>
</evidence>
<keyword evidence="9" id="KW-1185">Reference proteome</keyword>
<organism evidence="8 9">
    <name type="scientific">Taphrina deformans (strain PYCC 5710 / ATCC 11124 / CBS 356.35 / IMI 108563 / JCM 9778 / NBRC 8474)</name>
    <name type="common">Peach leaf curl fungus</name>
    <name type="synonym">Lalaria deformans</name>
    <dbReference type="NCBI Taxonomy" id="1097556"/>
    <lineage>
        <taxon>Eukaryota</taxon>
        <taxon>Fungi</taxon>
        <taxon>Dikarya</taxon>
        <taxon>Ascomycota</taxon>
        <taxon>Taphrinomycotina</taxon>
        <taxon>Taphrinomycetes</taxon>
        <taxon>Taphrinales</taxon>
        <taxon>Taphrinaceae</taxon>
        <taxon>Taphrina</taxon>
    </lineage>
</organism>
<dbReference type="STRING" id="1097556.R4X6S2"/>
<feature type="domain" description="Calpain catalytic" evidence="7">
    <location>
        <begin position="193"/>
        <end position="451"/>
    </location>
</feature>
<evidence type="ECO:0000313" key="9">
    <source>
        <dbReference type="Proteomes" id="UP000013776"/>
    </source>
</evidence>
<dbReference type="AlphaFoldDB" id="R4X6S2"/>
<evidence type="ECO:0000259" key="7">
    <source>
        <dbReference type="PROSITE" id="PS50203"/>
    </source>
</evidence>
<name>R4X6S2_TAPDE</name>
<evidence type="ECO:0000256" key="6">
    <source>
        <dbReference type="SAM" id="MobiDB-lite"/>
    </source>
</evidence>
<feature type="active site" evidence="5">
    <location>
        <position position="391"/>
    </location>
</feature>
<accession>R4X6S2</accession>
<dbReference type="InterPro" id="IPR038765">
    <property type="entry name" value="Papain-like_cys_pep_sf"/>
</dbReference>
<keyword evidence="2 5" id="KW-0645">Protease</keyword>
<evidence type="ECO:0000256" key="4">
    <source>
        <dbReference type="ARBA" id="ARBA00022807"/>
    </source>
</evidence>
<keyword evidence="3 5" id="KW-0378">Hydrolase</keyword>
<dbReference type="InterPro" id="IPR036213">
    <property type="entry name" value="Calpain_III_sf"/>
</dbReference>
<dbReference type="Gene3D" id="2.60.120.380">
    <property type="match status" value="1"/>
</dbReference>
<dbReference type="Pfam" id="PF00648">
    <property type="entry name" value="Peptidase_C2"/>
    <property type="match status" value="1"/>
</dbReference>
<dbReference type="PANTHER" id="PTHR46143">
    <property type="entry name" value="CALPAIN-7"/>
    <property type="match status" value="1"/>
</dbReference>
<feature type="active site" evidence="5">
    <location>
        <position position="203"/>
    </location>
</feature>
<dbReference type="PROSITE" id="PS50203">
    <property type="entry name" value="CALPAIN_CAT"/>
    <property type="match status" value="1"/>
</dbReference>
<dbReference type="Gene3D" id="3.90.70.10">
    <property type="entry name" value="Cysteine proteinases"/>
    <property type="match status" value="1"/>
</dbReference>